<dbReference type="GO" id="GO:0016989">
    <property type="term" value="F:sigma factor antagonist activity"/>
    <property type="evidence" value="ECO:0007669"/>
    <property type="project" value="TreeGrafter"/>
</dbReference>
<evidence type="ECO:0000313" key="4">
    <source>
        <dbReference type="EMBL" id="RBL91339.1"/>
    </source>
</evidence>
<feature type="domain" description="Protein FecR C-terminal" evidence="3">
    <location>
        <begin position="248"/>
        <end position="314"/>
    </location>
</feature>
<feature type="domain" description="FecR protein" evidence="2">
    <location>
        <begin position="110"/>
        <end position="202"/>
    </location>
</feature>
<keyword evidence="1" id="KW-0472">Membrane</keyword>
<evidence type="ECO:0000313" key="5">
    <source>
        <dbReference type="Proteomes" id="UP000253410"/>
    </source>
</evidence>
<organism evidence="4 5">
    <name type="scientific">Chitinophaga flava</name>
    <dbReference type="NCBI Taxonomy" id="2259036"/>
    <lineage>
        <taxon>Bacteria</taxon>
        <taxon>Pseudomonadati</taxon>
        <taxon>Bacteroidota</taxon>
        <taxon>Chitinophagia</taxon>
        <taxon>Chitinophagales</taxon>
        <taxon>Chitinophagaceae</taxon>
        <taxon>Chitinophaga</taxon>
    </lineage>
</organism>
<dbReference type="InterPro" id="IPR012373">
    <property type="entry name" value="Ferrdict_sens_TM"/>
</dbReference>
<dbReference type="InterPro" id="IPR006860">
    <property type="entry name" value="FecR"/>
</dbReference>
<keyword evidence="5" id="KW-1185">Reference proteome</keyword>
<evidence type="ECO:0000259" key="3">
    <source>
        <dbReference type="Pfam" id="PF16344"/>
    </source>
</evidence>
<evidence type="ECO:0000256" key="1">
    <source>
        <dbReference type="SAM" id="Phobius"/>
    </source>
</evidence>
<dbReference type="InterPro" id="IPR032508">
    <property type="entry name" value="FecR_C"/>
</dbReference>
<dbReference type="Proteomes" id="UP000253410">
    <property type="component" value="Unassembled WGS sequence"/>
</dbReference>
<keyword evidence="1" id="KW-0812">Transmembrane</keyword>
<dbReference type="Gene3D" id="2.60.120.1440">
    <property type="match status" value="1"/>
</dbReference>
<reference evidence="4 5" key="1">
    <citation type="submission" date="2018-05" db="EMBL/GenBank/DDBJ databases">
        <title>Chitinophaga sp. K3CV102501T nov., isolated from isolated from a monsoon evergreen broad-leaved forest soil.</title>
        <authorList>
            <person name="Lv Y."/>
        </authorList>
    </citation>
    <scope>NUCLEOTIDE SEQUENCE [LARGE SCALE GENOMIC DNA]</scope>
    <source>
        <strain evidence="4 5">GDMCC 1.1325</strain>
    </source>
</reference>
<gene>
    <name evidence="4" type="ORF">DF182_01565</name>
</gene>
<proteinExistence type="predicted"/>
<dbReference type="PANTHER" id="PTHR30273:SF2">
    <property type="entry name" value="PROTEIN FECR"/>
    <property type="match status" value="1"/>
</dbReference>
<dbReference type="PIRSF" id="PIRSF018266">
    <property type="entry name" value="FecR"/>
    <property type="match status" value="1"/>
</dbReference>
<dbReference type="Pfam" id="PF16344">
    <property type="entry name" value="FecR_C"/>
    <property type="match status" value="1"/>
</dbReference>
<dbReference type="EMBL" id="QFFJ01000001">
    <property type="protein sequence ID" value="RBL91339.1"/>
    <property type="molecule type" value="Genomic_DNA"/>
</dbReference>
<dbReference type="PANTHER" id="PTHR30273">
    <property type="entry name" value="PERIPLASMIC SIGNAL SENSOR AND SIGMA FACTOR ACTIVATOR FECR-RELATED"/>
    <property type="match status" value="1"/>
</dbReference>
<dbReference type="Pfam" id="PF04773">
    <property type="entry name" value="FecR"/>
    <property type="match status" value="1"/>
</dbReference>
<evidence type="ECO:0000259" key="2">
    <source>
        <dbReference type="Pfam" id="PF04773"/>
    </source>
</evidence>
<keyword evidence="1" id="KW-1133">Transmembrane helix</keyword>
<dbReference type="AlphaFoldDB" id="A0A365XY79"/>
<sequence>MNKELIIKYFQGRCTGEEAGQVQQWLDQQGAEWIDRFMDEHWDTISITSSDEERRRLASQVIAMAPVRSGKVRWLKLAAAAACMTAVAVACWWMFASSNAPAQLTWTEVRNDSTAIQSVKLPDASVVTLNRHAVVRYSSAYNKKDRQVQLSGEAFFEITPDANRPFIVQAGSTTARVYGTTFNVNALPAAGETRVALQSGKIGVTCDSLSGEKILVPGQLLVFNKQTHHTTITQLAAGQADSWRKGQLNFVNTPFKDVLLQLENTYGLHFIYTGKPQQQTVTAVFPANDLPKVLQHLAFIWELDFQQKKDSIFIK</sequence>
<name>A0A365XY79_9BACT</name>
<dbReference type="OrthoDB" id="738872at2"/>
<comment type="caution">
    <text evidence="4">The sequence shown here is derived from an EMBL/GenBank/DDBJ whole genome shotgun (WGS) entry which is preliminary data.</text>
</comment>
<accession>A0A365XY79</accession>
<protein>
    <recommendedName>
        <fullName evidence="6">FecR protein domain-containing protein</fullName>
    </recommendedName>
</protein>
<dbReference type="Gene3D" id="3.55.50.30">
    <property type="match status" value="1"/>
</dbReference>
<dbReference type="RefSeq" id="WP_113613935.1">
    <property type="nucleotide sequence ID" value="NZ_QFFJ01000001.1"/>
</dbReference>
<feature type="transmembrane region" description="Helical" evidence="1">
    <location>
        <begin position="74"/>
        <end position="95"/>
    </location>
</feature>
<evidence type="ECO:0008006" key="6">
    <source>
        <dbReference type="Google" id="ProtNLM"/>
    </source>
</evidence>